<name>A0ACB9RBL9_9MYRT</name>
<proteinExistence type="predicted"/>
<reference evidence="2" key="1">
    <citation type="journal article" date="2023" name="Front. Plant Sci.">
        <title>Chromosomal-level genome assembly of Melastoma candidum provides insights into trichome evolution.</title>
        <authorList>
            <person name="Zhong Y."/>
            <person name="Wu W."/>
            <person name="Sun C."/>
            <person name="Zou P."/>
            <person name="Liu Y."/>
            <person name="Dai S."/>
            <person name="Zhou R."/>
        </authorList>
    </citation>
    <scope>NUCLEOTIDE SEQUENCE [LARGE SCALE GENOMIC DNA]</scope>
</reference>
<gene>
    <name evidence="1" type="ORF">MLD38_012771</name>
</gene>
<comment type="caution">
    <text evidence="1">The sequence shown here is derived from an EMBL/GenBank/DDBJ whole genome shotgun (WGS) entry which is preliminary data.</text>
</comment>
<evidence type="ECO:0000313" key="1">
    <source>
        <dbReference type="EMBL" id="KAI4374823.1"/>
    </source>
</evidence>
<evidence type="ECO:0000313" key="2">
    <source>
        <dbReference type="Proteomes" id="UP001057402"/>
    </source>
</evidence>
<organism evidence="1 2">
    <name type="scientific">Melastoma candidum</name>
    <dbReference type="NCBI Taxonomy" id="119954"/>
    <lineage>
        <taxon>Eukaryota</taxon>
        <taxon>Viridiplantae</taxon>
        <taxon>Streptophyta</taxon>
        <taxon>Embryophyta</taxon>
        <taxon>Tracheophyta</taxon>
        <taxon>Spermatophyta</taxon>
        <taxon>Magnoliopsida</taxon>
        <taxon>eudicotyledons</taxon>
        <taxon>Gunneridae</taxon>
        <taxon>Pentapetalae</taxon>
        <taxon>rosids</taxon>
        <taxon>malvids</taxon>
        <taxon>Myrtales</taxon>
        <taxon>Melastomataceae</taxon>
        <taxon>Melastomatoideae</taxon>
        <taxon>Melastomateae</taxon>
        <taxon>Melastoma</taxon>
    </lineage>
</organism>
<dbReference type="Proteomes" id="UP001057402">
    <property type="component" value="Chromosome 4"/>
</dbReference>
<keyword evidence="2" id="KW-1185">Reference proteome</keyword>
<sequence>MGEGGAGAIPQRTTGNDKTPSIKIPGSIDAATDEPREHSGRPSSGKLSCLCSPTTHVGSFRCRLHRSRASSVGSGLSELLSRPMDYDEARLHRETGGMNLSEDVIESIIDKTFEEADTKHDGKIFKEVWRS</sequence>
<accession>A0ACB9RBL9</accession>
<dbReference type="EMBL" id="CM042883">
    <property type="protein sequence ID" value="KAI4374823.1"/>
    <property type="molecule type" value="Genomic_DNA"/>
</dbReference>
<protein>
    <submittedName>
        <fullName evidence="1">Uncharacterized protein</fullName>
    </submittedName>
</protein>